<evidence type="ECO:0000256" key="2">
    <source>
        <dbReference type="SAM" id="SignalP"/>
    </source>
</evidence>
<accession>A0AAV9UVU6</accession>
<protein>
    <submittedName>
        <fullName evidence="3">Uncharacterized protein</fullName>
    </submittedName>
</protein>
<feature type="signal peptide" evidence="2">
    <location>
        <begin position="1"/>
        <end position="29"/>
    </location>
</feature>
<organism evidence="3 4">
    <name type="scientific">Orbilia brochopaga</name>
    <dbReference type="NCBI Taxonomy" id="3140254"/>
    <lineage>
        <taxon>Eukaryota</taxon>
        <taxon>Fungi</taxon>
        <taxon>Dikarya</taxon>
        <taxon>Ascomycota</taxon>
        <taxon>Pezizomycotina</taxon>
        <taxon>Orbiliomycetes</taxon>
        <taxon>Orbiliales</taxon>
        <taxon>Orbiliaceae</taxon>
        <taxon>Orbilia</taxon>
    </lineage>
</organism>
<evidence type="ECO:0000313" key="4">
    <source>
        <dbReference type="Proteomes" id="UP001375240"/>
    </source>
</evidence>
<feature type="chain" id="PRO_5043956569" evidence="2">
    <location>
        <begin position="30"/>
        <end position="105"/>
    </location>
</feature>
<name>A0AAV9UVU6_9PEZI</name>
<gene>
    <name evidence="3" type="ORF">TWF696_006279</name>
</gene>
<reference evidence="3 4" key="1">
    <citation type="submission" date="2019-10" db="EMBL/GenBank/DDBJ databases">
        <authorList>
            <person name="Palmer J.M."/>
        </authorList>
    </citation>
    <scope>NUCLEOTIDE SEQUENCE [LARGE SCALE GENOMIC DNA]</scope>
    <source>
        <strain evidence="3 4">TWF696</strain>
    </source>
</reference>
<evidence type="ECO:0000256" key="1">
    <source>
        <dbReference type="SAM" id="MobiDB-lite"/>
    </source>
</evidence>
<comment type="caution">
    <text evidence="3">The sequence shown here is derived from an EMBL/GenBank/DDBJ whole genome shotgun (WGS) entry which is preliminary data.</text>
</comment>
<keyword evidence="4" id="KW-1185">Reference proteome</keyword>
<sequence length="105" mass="11529">MSWRGIIRESGPIFLSGVLLMGVGRLVQAQEYSTRAELDRVEREGKRTKKRVKSLERAIKALPGCPKAPWTDSPVEDTGKLNEALGAARKEPDANSKPERVSKAG</sequence>
<dbReference type="AlphaFoldDB" id="A0AAV9UVU6"/>
<proteinExistence type="predicted"/>
<keyword evidence="2" id="KW-0732">Signal</keyword>
<dbReference type="EMBL" id="JAVHNQ010000004">
    <property type="protein sequence ID" value="KAK6350030.1"/>
    <property type="molecule type" value="Genomic_DNA"/>
</dbReference>
<evidence type="ECO:0000313" key="3">
    <source>
        <dbReference type="EMBL" id="KAK6350030.1"/>
    </source>
</evidence>
<feature type="compositionally biased region" description="Basic and acidic residues" evidence="1">
    <location>
        <begin position="88"/>
        <end position="105"/>
    </location>
</feature>
<dbReference type="Proteomes" id="UP001375240">
    <property type="component" value="Unassembled WGS sequence"/>
</dbReference>
<feature type="region of interest" description="Disordered" evidence="1">
    <location>
        <begin position="64"/>
        <end position="105"/>
    </location>
</feature>